<dbReference type="Gene3D" id="3.30.1780.10">
    <property type="entry name" value="ornithine cyclodeaminase, domain 1"/>
    <property type="match status" value="1"/>
</dbReference>
<keyword evidence="2" id="KW-1185">Reference proteome</keyword>
<dbReference type="PIRSF" id="PIRSF001439">
    <property type="entry name" value="CryM"/>
    <property type="match status" value="1"/>
</dbReference>
<evidence type="ECO:0000313" key="1">
    <source>
        <dbReference type="EMBL" id="NDY93895.1"/>
    </source>
</evidence>
<dbReference type="PANTHER" id="PTHR13812:SF19">
    <property type="entry name" value="KETIMINE REDUCTASE MU-CRYSTALLIN"/>
    <property type="match status" value="1"/>
</dbReference>
<dbReference type="AlphaFoldDB" id="A0A7C9PJX5"/>
<dbReference type="Proteomes" id="UP000484255">
    <property type="component" value="Unassembled WGS sequence"/>
</dbReference>
<proteinExistence type="predicted"/>
<dbReference type="Gene3D" id="3.40.50.720">
    <property type="entry name" value="NAD(P)-binding Rossmann-like Domain"/>
    <property type="match status" value="1"/>
</dbReference>
<dbReference type="GO" id="GO:0005737">
    <property type="term" value="C:cytoplasm"/>
    <property type="evidence" value="ECO:0007669"/>
    <property type="project" value="TreeGrafter"/>
</dbReference>
<dbReference type="PANTHER" id="PTHR13812">
    <property type="entry name" value="KETIMINE REDUCTASE MU-CRYSTALLIN"/>
    <property type="match status" value="1"/>
</dbReference>
<gene>
    <name evidence="1" type="ORF">G3A44_22130</name>
</gene>
<organism evidence="1 2">
    <name type="scientific">Ideonella livida</name>
    <dbReference type="NCBI Taxonomy" id="2707176"/>
    <lineage>
        <taxon>Bacteria</taxon>
        <taxon>Pseudomonadati</taxon>
        <taxon>Pseudomonadota</taxon>
        <taxon>Betaproteobacteria</taxon>
        <taxon>Burkholderiales</taxon>
        <taxon>Sphaerotilaceae</taxon>
        <taxon>Ideonella</taxon>
    </lineage>
</organism>
<protein>
    <submittedName>
        <fullName evidence="1">Ornithine cyclodeaminase family protein</fullName>
    </submittedName>
</protein>
<reference evidence="1 2" key="1">
    <citation type="submission" date="2020-02" db="EMBL/GenBank/DDBJ databases">
        <title>Ideonella bacterium strain TBM-1.</title>
        <authorList>
            <person name="Chen W.-M."/>
        </authorList>
    </citation>
    <scope>NUCLEOTIDE SEQUENCE [LARGE SCALE GENOMIC DNA]</scope>
    <source>
        <strain evidence="1 2">TBM-1</strain>
    </source>
</reference>
<dbReference type="Pfam" id="PF02423">
    <property type="entry name" value="OCD_Mu_crystall"/>
    <property type="match status" value="1"/>
</dbReference>
<accession>A0A7C9PJX5</accession>
<dbReference type="InterPro" id="IPR003462">
    <property type="entry name" value="ODC_Mu_crystall"/>
</dbReference>
<dbReference type="SUPFAM" id="SSF51735">
    <property type="entry name" value="NAD(P)-binding Rossmann-fold domains"/>
    <property type="match status" value="1"/>
</dbReference>
<sequence>MPAPTVNALVPTLFLTDADVAALADWPAAVAALAQAYAQAVPAQSVPPRSMARADGLWLRGLTAISPRHGAGSGHLGCKLIAASPRARCASYLISLFDPETMALTALIDGNRVTGLRTAATAAVAARHLAPAGPLDLAVLGSGFEAQGALDCLLADARRQGRAVGRVRVYSPTPARREALAAHAAAQGVAARACASGQDAVAGATLVLCATRSRDETPVLQGDWLAPGATVLSLGSTLPEQREVDVSTLARATTVVADMPEEVLHDTGDALAAVAAGVPLASRLLPLHAVVSGQAPARHHPHDITVYKSVGSALQDVVMAEMLLARARQAGRGTPLPVGIVPVAK</sequence>
<name>A0A7C9PJX5_9BURK</name>
<dbReference type="InterPro" id="IPR036291">
    <property type="entry name" value="NAD(P)-bd_dom_sf"/>
</dbReference>
<evidence type="ECO:0000313" key="2">
    <source>
        <dbReference type="Proteomes" id="UP000484255"/>
    </source>
</evidence>
<comment type="caution">
    <text evidence="1">The sequence shown here is derived from an EMBL/GenBank/DDBJ whole genome shotgun (WGS) entry which is preliminary data.</text>
</comment>
<dbReference type="EMBL" id="JAAGOH010000052">
    <property type="protein sequence ID" value="NDY93895.1"/>
    <property type="molecule type" value="Genomic_DNA"/>
</dbReference>
<dbReference type="InterPro" id="IPR023401">
    <property type="entry name" value="ODC_N"/>
</dbReference>
<dbReference type="RefSeq" id="WP_163459921.1">
    <property type="nucleotide sequence ID" value="NZ_JAAGOH010000052.1"/>
</dbReference>